<dbReference type="GO" id="GO:0003677">
    <property type="term" value="F:DNA binding"/>
    <property type="evidence" value="ECO:0007669"/>
    <property type="project" value="UniProtKB-KW"/>
</dbReference>
<dbReference type="AlphaFoldDB" id="A0A7Y9RTQ6"/>
<gene>
    <name evidence="2" type="ORF">BJ989_000268</name>
</gene>
<sequence length="161" mass="16539">MTIAAPTVTLTDVVAPFVATMSPDDPVVDVRPADASDPAEVLRAGADLIGTQRPPAPFRSRPLAVLPVWAYVRADHPWAARRSVTLSELVVQPLVLLPPHFTAREAVDAAVGAAGASYASVVEAANGTVAQALAASGRGVAVVSDDPRHDLVPLAVDPADA</sequence>
<organism evidence="2 3">
    <name type="scientific">Nocardioides perillae</name>
    <dbReference type="NCBI Taxonomy" id="1119534"/>
    <lineage>
        <taxon>Bacteria</taxon>
        <taxon>Bacillati</taxon>
        <taxon>Actinomycetota</taxon>
        <taxon>Actinomycetes</taxon>
        <taxon>Propionibacteriales</taxon>
        <taxon>Nocardioidaceae</taxon>
        <taxon>Nocardioides</taxon>
    </lineage>
</organism>
<keyword evidence="2" id="KW-0238">DNA-binding</keyword>
<dbReference type="GO" id="GO:0006355">
    <property type="term" value="P:regulation of DNA-templated transcription"/>
    <property type="evidence" value="ECO:0007669"/>
    <property type="project" value="TreeGrafter"/>
</dbReference>
<feature type="domain" description="LysR substrate-binding" evidence="1">
    <location>
        <begin position="2"/>
        <end position="146"/>
    </location>
</feature>
<keyword evidence="3" id="KW-1185">Reference proteome</keyword>
<dbReference type="PANTHER" id="PTHR30419">
    <property type="entry name" value="HTH-TYPE TRANSCRIPTIONAL REGULATOR YBHD"/>
    <property type="match status" value="1"/>
</dbReference>
<evidence type="ECO:0000259" key="1">
    <source>
        <dbReference type="Pfam" id="PF03466"/>
    </source>
</evidence>
<comment type="caution">
    <text evidence="2">The sequence shown here is derived from an EMBL/GenBank/DDBJ whole genome shotgun (WGS) entry which is preliminary data.</text>
</comment>
<dbReference type="EMBL" id="JACCAC010000001">
    <property type="protein sequence ID" value="NYG53964.1"/>
    <property type="molecule type" value="Genomic_DNA"/>
</dbReference>
<evidence type="ECO:0000313" key="3">
    <source>
        <dbReference type="Proteomes" id="UP000544110"/>
    </source>
</evidence>
<dbReference type="InterPro" id="IPR050950">
    <property type="entry name" value="HTH-type_LysR_regulators"/>
</dbReference>
<reference evidence="2 3" key="1">
    <citation type="submission" date="2020-07" db="EMBL/GenBank/DDBJ databases">
        <title>Sequencing the genomes of 1000 actinobacteria strains.</title>
        <authorList>
            <person name="Klenk H.-P."/>
        </authorList>
    </citation>
    <scope>NUCLEOTIDE SEQUENCE [LARGE SCALE GENOMIC DNA]</scope>
    <source>
        <strain evidence="2 3">DSM 24552</strain>
    </source>
</reference>
<proteinExistence type="predicted"/>
<accession>A0A7Y9RTQ6</accession>
<dbReference type="Proteomes" id="UP000544110">
    <property type="component" value="Unassembled WGS sequence"/>
</dbReference>
<name>A0A7Y9RTQ6_9ACTN</name>
<dbReference type="GO" id="GO:0005829">
    <property type="term" value="C:cytosol"/>
    <property type="evidence" value="ECO:0007669"/>
    <property type="project" value="TreeGrafter"/>
</dbReference>
<dbReference type="Gene3D" id="3.40.190.290">
    <property type="match status" value="1"/>
</dbReference>
<dbReference type="CDD" id="cd05466">
    <property type="entry name" value="PBP2_LTTR_substrate"/>
    <property type="match status" value="1"/>
</dbReference>
<protein>
    <submittedName>
        <fullName evidence="2">DNA-binding transcriptional LysR family regulator</fullName>
    </submittedName>
</protein>
<dbReference type="SUPFAM" id="SSF53850">
    <property type="entry name" value="Periplasmic binding protein-like II"/>
    <property type="match status" value="1"/>
</dbReference>
<dbReference type="Pfam" id="PF03466">
    <property type="entry name" value="LysR_substrate"/>
    <property type="match status" value="1"/>
</dbReference>
<evidence type="ECO:0000313" key="2">
    <source>
        <dbReference type="EMBL" id="NYG53964.1"/>
    </source>
</evidence>
<dbReference type="InterPro" id="IPR005119">
    <property type="entry name" value="LysR_subst-bd"/>
</dbReference>